<gene>
    <name evidence="2" type="ORF">FOZ60_016155</name>
    <name evidence="3" type="ORF">FOZ63_028956</name>
</gene>
<protein>
    <submittedName>
        <fullName evidence="3">Uncharacterized protein</fullName>
    </submittedName>
</protein>
<feature type="signal peptide" evidence="1">
    <location>
        <begin position="1"/>
        <end position="19"/>
    </location>
</feature>
<dbReference type="Proteomes" id="UP000553632">
    <property type="component" value="Unassembled WGS sequence"/>
</dbReference>
<reference evidence="4 5" key="1">
    <citation type="submission" date="2020-04" db="EMBL/GenBank/DDBJ databases">
        <title>Perkinsus olseni comparative genomics.</title>
        <authorList>
            <person name="Bogema D.R."/>
        </authorList>
    </citation>
    <scope>NUCLEOTIDE SEQUENCE [LARGE SCALE GENOMIC DNA]</scope>
    <source>
        <strain evidence="2">00978-12</strain>
        <strain evidence="3 5">ATCC PRA-207</strain>
    </source>
</reference>
<dbReference type="AlphaFoldDB" id="A0A7J6QWS3"/>
<comment type="caution">
    <text evidence="3">The sequence shown here is derived from an EMBL/GenBank/DDBJ whole genome shotgun (WGS) entry which is preliminary data.</text>
</comment>
<sequence>MAIILSWFISVMFLALVEARTRTKYVHNDPHVDLQLTLILDEEDLSVYWEYRCRPDERPYLVGPFPLIFSRAVSHFGLFGIDYGGTNVPRQIRTRCPSQNGIFRRDLRVLMFRSDDTVRTVLGAKLATFVKASRSSLTP</sequence>
<dbReference type="Proteomes" id="UP000541610">
    <property type="component" value="Unassembled WGS sequence"/>
</dbReference>
<name>A0A7J6QWS3_PEROL</name>
<feature type="chain" id="PRO_5036400693" evidence="1">
    <location>
        <begin position="20"/>
        <end position="139"/>
    </location>
</feature>
<organism evidence="3 5">
    <name type="scientific">Perkinsus olseni</name>
    <name type="common">Perkinsus atlanticus</name>
    <dbReference type="NCBI Taxonomy" id="32597"/>
    <lineage>
        <taxon>Eukaryota</taxon>
        <taxon>Sar</taxon>
        <taxon>Alveolata</taxon>
        <taxon>Perkinsozoa</taxon>
        <taxon>Perkinsea</taxon>
        <taxon>Perkinsida</taxon>
        <taxon>Perkinsidae</taxon>
        <taxon>Perkinsus</taxon>
    </lineage>
</organism>
<keyword evidence="1" id="KW-0732">Signal</keyword>
<evidence type="ECO:0000313" key="4">
    <source>
        <dbReference type="Proteomes" id="UP000541610"/>
    </source>
</evidence>
<accession>A0A7J6QWS3</accession>
<evidence type="ECO:0000313" key="2">
    <source>
        <dbReference type="EMBL" id="KAF4691168.1"/>
    </source>
</evidence>
<evidence type="ECO:0000256" key="1">
    <source>
        <dbReference type="SAM" id="SignalP"/>
    </source>
</evidence>
<keyword evidence="5" id="KW-1185">Reference proteome</keyword>
<evidence type="ECO:0000313" key="3">
    <source>
        <dbReference type="EMBL" id="KAF4712572.1"/>
    </source>
</evidence>
<proteinExistence type="predicted"/>
<dbReference type="EMBL" id="JABANO010030027">
    <property type="protein sequence ID" value="KAF4712572.1"/>
    <property type="molecule type" value="Genomic_DNA"/>
</dbReference>
<evidence type="ECO:0000313" key="5">
    <source>
        <dbReference type="Proteomes" id="UP000553632"/>
    </source>
</evidence>
<dbReference type="EMBL" id="JABANP010000084">
    <property type="protein sequence ID" value="KAF4691168.1"/>
    <property type="molecule type" value="Genomic_DNA"/>
</dbReference>